<evidence type="ECO:0000256" key="3">
    <source>
        <dbReference type="ARBA" id="ARBA00023015"/>
    </source>
</evidence>
<dbReference type="InterPro" id="IPR001789">
    <property type="entry name" value="Sig_transdc_resp-reg_receiver"/>
</dbReference>
<evidence type="ECO:0000256" key="5">
    <source>
        <dbReference type="ARBA" id="ARBA00023163"/>
    </source>
</evidence>
<keyword evidence="1 6" id="KW-0597">Phosphoprotein</keyword>
<reference evidence="10 11" key="1">
    <citation type="submission" date="2024-04" db="EMBL/GenBank/DDBJ databases">
        <title>Draft genome sequence of Pseudoxanthomonas putridarboris WD12.</title>
        <authorList>
            <person name="Oh J."/>
        </authorList>
    </citation>
    <scope>NUCLEOTIDE SEQUENCE [LARGE SCALE GENOMIC DNA]</scope>
    <source>
        <strain evidence="10 11">WD12</strain>
    </source>
</reference>
<dbReference type="SUPFAM" id="SSF46894">
    <property type="entry name" value="C-terminal effector domain of the bipartite response regulators"/>
    <property type="match status" value="1"/>
</dbReference>
<evidence type="ECO:0000313" key="11">
    <source>
        <dbReference type="Proteomes" id="UP001459204"/>
    </source>
</evidence>
<keyword evidence="11" id="KW-1185">Reference proteome</keyword>
<proteinExistence type="predicted"/>
<evidence type="ECO:0000256" key="1">
    <source>
        <dbReference type="ARBA" id="ARBA00022553"/>
    </source>
</evidence>
<accession>A0ABU9J3C0</accession>
<feature type="domain" description="Response regulatory" evidence="8">
    <location>
        <begin position="12"/>
        <end position="125"/>
    </location>
</feature>
<evidence type="ECO:0000259" key="9">
    <source>
        <dbReference type="PROSITE" id="PS51755"/>
    </source>
</evidence>
<dbReference type="CDD" id="cd17574">
    <property type="entry name" value="REC_OmpR"/>
    <property type="match status" value="1"/>
</dbReference>
<evidence type="ECO:0000256" key="7">
    <source>
        <dbReference type="PROSITE-ProRule" id="PRU01091"/>
    </source>
</evidence>
<evidence type="ECO:0000256" key="4">
    <source>
        <dbReference type="ARBA" id="ARBA00023125"/>
    </source>
</evidence>
<dbReference type="EMBL" id="JBBWWT010000008">
    <property type="protein sequence ID" value="MEL1265733.1"/>
    <property type="molecule type" value="Genomic_DNA"/>
</dbReference>
<protein>
    <submittedName>
        <fullName evidence="10">Response regulator transcription factor</fullName>
    </submittedName>
</protein>
<dbReference type="SMART" id="SM00448">
    <property type="entry name" value="REC"/>
    <property type="match status" value="1"/>
</dbReference>
<gene>
    <name evidence="10" type="ORF">AAD027_15365</name>
</gene>
<dbReference type="PANTHER" id="PTHR48111">
    <property type="entry name" value="REGULATOR OF RPOS"/>
    <property type="match status" value="1"/>
</dbReference>
<dbReference type="PANTHER" id="PTHR48111:SF1">
    <property type="entry name" value="TWO-COMPONENT RESPONSE REGULATOR ORR33"/>
    <property type="match status" value="1"/>
</dbReference>
<dbReference type="RefSeq" id="WP_341726907.1">
    <property type="nucleotide sequence ID" value="NZ_JBBWWT010000008.1"/>
</dbReference>
<evidence type="ECO:0000313" key="10">
    <source>
        <dbReference type="EMBL" id="MEL1265733.1"/>
    </source>
</evidence>
<sequence length="237" mass="25703">MSEPNFHLSPPRVVVVEDEDELRELVVDDLRARGYAVVGLPSAEALYRHMSVHALDIVVLDIGLPGENGFGVAAHLRQLARVGIIMLTARGGGSAMAQGLAEGADLFLTKPVDYDVLAVAIANLHRRLAAGELPPGGQSEPARAWSLSDNGWTLHGPDTRTLALSEAERTILVKLFEQPGEPIARTLLIEALTDQPWDFDPHRLDMLVHRLRARAGSVFAQPLPLRAIRGTGYVLTP</sequence>
<dbReference type="Proteomes" id="UP001459204">
    <property type="component" value="Unassembled WGS sequence"/>
</dbReference>
<evidence type="ECO:0000259" key="8">
    <source>
        <dbReference type="PROSITE" id="PS50110"/>
    </source>
</evidence>
<keyword evidence="2" id="KW-0902">Two-component regulatory system</keyword>
<keyword evidence="3" id="KW-0805">Transcription regulation</keyword>
<feature type="DNA-binding region" description="OmpR/PhoB-type" evidence="7">
    <location>
        <begin position="134"/>
        <end position="237"/>
    </location>
</feature>
<dbReference type="PROSITE" id="PS51755">
    <property type="entry name" value="OMPR_PHOB"/>
    <property type="match status" value="1"/>
</dbReference>
<dbReference type="Gene3D" id="3.40.50.2300">
    <property type="match status" value="1"/>
</dbReference>
<dbReference type="SMART" id="SM00862">
    <property type="entry name" value="Trans_reg_C"/>
    <property type="match status" value="1"/>
</dbReference>
<dbReference type="InterPro" id="IPR036388">
    <property type="entry name" value="WH-like_DNA-bd_sf"/>
</dbReference>
<name>A0ABU9J3C0_9GAMM</name>
<evidence type="ECO:0000256" key="2">
    <source>
        <dbReference type="ARBA" id="ARBA00023012"/>
    </source>
</evidence>
<feature type="modified residue" description="4-aspartylphosphate" evidence="6">
    <location>
        <position position="61"/>
    </location>
</feature>
<dbReference type="InterPro" id="IPR039420">
    <property type="entry name" value="WalR-like"/>
</dbReference>
<dbReference type="Pfam" id="PF00072">
    <property type="entry name" value="Response_reg"/>
    <property type="match status" value="1"/>
</dbReference>
<organism evidence="10 11">
    <name type="scientific">Pseudoxanthomonas putridarboris</name>
    <dbReference type="NCBI Taxonomy" id="752605"/>
    <lineage>
        <taxon>Bacteria</taxon>
        <taxon>Pseudomonadati</taxon>
        <taxon>Pseudomonadota</taxon>
        <taxon>Gammaproteobacteria</taxon>
        <taxon>Lysobacterales</taxon>
        <taxon>Lysobacteraceae</taxon>
        <taxon>Pseudoxanthomonas</taxon>
    </lineage>
</organism>
<evidence type="ECO:0000256" key="6">
    <source>
        <dbReference type="PROSITE-ProRule" id="PRU00169"/>
    </source>
</evidence>
<dbReference type="InterPro" id="IPR016032">
    <property type="entry name" value="Sig_transdc_resp-reg_C-effctor"/>
</dbReference>
<dbReference type="Gene3D" id="1.10.10.10">
    <property type="entry name" value="Winged helix-like DNA-binding domain superfamily/Winged helix DNA-binding domain"/>
    <property type="match status" value="1"/>
</dbReference>
<dbReference type="PROSITE" id="PS50110">
    <property type="entry name" value="RESPONSE_REGULATORY"/>
    <property type="match status" value="1"/>
</dbReference>
<keyword evidence="4 7" id="KW-0238">DNA-binding</keyword>
<dbReference type="InterPro" id="IPR001867">
    <property type="entry name" value="OmpR/PhoB-type_DNA-bd"/>
</dbReference>
<feature type="domain" description="OmpR/PhoB-type" evidence="9">
    <location>
        <begin position="134"/>
        <end position="237"/>
    </location>
</feature>
<keyword evidence="5" id="KW-0804">Transcription</keyword>
<dbReference type="InterPro" id="IPR011006">
    <property type="entry name" value="CheY-like_superfamily"/>
</dbReference>
<dbReference type="SUPFAM" id="SSF52172">
    <property type="entry name" value="CheY-like"/>
    <property type="match status" value="1"/>
</dbReference>
<comment type="caution">
    <text evidence="10">The sequence shown here is derived from an EMBL/GenBank/DDBJ whole genome shotgun (WGS) entry which is preliminary data.</text>
</comment>
<dbReference type="Pfam" id="PF00486">
    <property type="entry name" value="Trans_reg_C"/>
    <property type="match status" value="1"/>
</dbReference>